<comment type="caution">
    <text evidence="1">The sequence shown here is derived from an EMBL/GenBank/DDBJ whole genome shotgun (WGS) entry which is preliminary data.</text>
</comment>
<dbReference type="EMBL" id="JBHUFV010000047">
    <property type="protein sequence ID" value="MFD1936171.1"/>
    <property type="molecule type" value="Genomic_DNA"/>
</dbReference>
<sequence length="267" mass="29676">MLLINALLVAAVAVTPSPEYDTAHANAVKLEQAQLSCMKAAGLEYRPDDIEKATRSDADRRALNGDYAAMRAKRAKEGFGVWSWHVYPESHEGRDHPNNKIVLALPEKEHKAYRAAQDKCFVESVKTVLGKDVDSWEDYAAQHDATYDKLADTELNGSANLVKLGKSFATCLKVTPAKPTDLAERGRKVFLDERTEVARQQGVRAPANAKIMFPSMTPAQARPYLKKEVKAALEDLACGKDFYAAYAPQAWKLQQKVYAEYGLPFAW</sequence>
<keyword evidence="2" id="KW-1185">Reference proteome</keyword>
<dbReference type="Proteomes" id="UP001597368">
    <property type="component" value="Unassembled WGS sequence"/>
</dbReference>
<proteinExistence type="predicted"/>
<evidence type="ECO:0000313" key="1">
    <source>
        <dbReference type="EMBL" id="MFD1936171.1"/>
    </source>
</evidence>
<name>A0ABW4T3D8_9ACTN</name>
<evidence type="ECO:0000313" key="2">
    <source>
        <dbReference type="Proteomes" id="UP001597368"/>
    </source>
</evidence>
<accession>A0ABW4T3D8</accession>
<dbReference type="RefSeq" id="WP_379576264.1">
    <property type="nucleotide sequence ID" value="NZ_JBHUFV010000047.1"/>
</dbReference>
<organism evidence="1 2">
    <name type="scientific">Nonomuraea mangrovi</name>
    <dbReference type="NCBI Taxonomy" id="2316207"/>
    <lineage>
        <taxon>Bacteria</taxon>
        <taxon>Bacillati</taxon>
        <taxon>Actinomycetota</taxon>
        <taxon>Actinomycetes</taxon>
        <taxon>Streptosporangiales</taxon>
        <taxon>Streptosporangiaceae</taxon>
        <taxon>Nonomuraea</taxon>
    </lineage>
</organism>
<protein>
    <submittedName>
        <fullName evidence="1">Uncharacterized protein</fullName>
    </submittedName>
</protein>
<reference evidence="2" key="1">
    <citation type="journal article" date="2019" name="Int. J. Syst. Evol. Microbiol.">
        <title>The Global Catalogue of Microorganisms (GCM) 10K type strain sequencing project: providing services to taxonomists for standard genome sequencing and annotation.</title>
        <authorList>
            <consortium name="The Broad Institute Genomics Platform"/>
            <consortium name="The Broad Institute Genome Sequencing Center for Infectious Disease"/>
            <person name="Wu L."/>
            <person name="Ma J."/>
        </authorList>
    </citation>
    <scope>NUCLEOTIDE SEQUENCE [LARGE SCALE GENOMIC DNA]</scope>
    <source>
        <strain evidence="2">ICMP 6774ER</strain>
    </source>
</reference>
<gene>
    <name evidence="1" type="ORF">ACFSKW_32340</name>
</gene>